<evidence type="ECO:0008006" key="4">
    <source>
        <dbReference type="Google" id="ProtNLM"/>
    </source>
</evidence>
<comment type="caution">
    <text evidence="2">The sequence shown here is derived from an EMBL/GenBank/DDBJ whole genome shotgun (WGS) entry which is preliminary data.</text>
</comment>
<gene>
    <name evidence="2" type="ORF">GCM10009539_61780</name>
</gene>
<proteinExistence type="predicted"/>
<feature type="transmembrane region" description="Helical" evidence="1">
    <location>
        <begin position="152"/>
        <end position="171"/>
    </location>
</feature>
<dbReference type="RefSeq" id="WP_344652432.1">
    <property type="nucleotide sequence ID" value="NZ_BAAAGX010000025.1"/>
</dbReference>
<sequence length="438" mass="45936">MSRIVGIEIRRSAAFGAALLIAVAGAIVLQATSGRWSSGWMALVMVQREYLIVLVPLTMAAGAWQSYREHRANVAELFATVPRPRALQIVPALIATGLAALVAYLVSLAAAVPRIIDTASYLPAAAFAAVAVGVLTLVVAFWLGLGLGRLRPALATAPAVAVIGFAVLAFAPQIFSSGAPAAAFFPGSGMSVFNVYDTVGGRISATQALWLVALAAAAFVLFAVRDHRFAPAALAPLVVGATLTALVMPTGDAFERAKLDPVAQQLVCTKDDGPRVCVSRANESMLREVTPKARHALELLSTTTPIVEAHEDTSTFSPKTAPAPRADTVLMNVQPDKSGHLAFPGRLELQMLTGAFGGPVRCGDSRNYTVGTVAAFFLLGREPATGLDGTEFEDPEAVQLYRDLTALPKGEADARMTAVYRASQQCRDAMAILTGGAR</sequence>
<keyword evidence="1" id="KW-0812">Transmembrane</keyword>
<feature type="transmembrane region" description="Helical" evidence="1">
    <location>
        <begin position="12"/>
        <end position="30"/>
    </location>
</feature>
<accession>A0ABN0UYV2</accession>
<evidence type="ECO:0000256" key="1">
    <source>
        <dbReference type="SAM" id="Phobius"/>
    </source>
</evidence>
<protein>
    <recommendedName>
        <fullName evidence="4">ABC transporter permease</fullName>
    </recommendedName>
</protein>
<evidence type="ECO:0000313" key="2">
    <source>
        <dbReference type="EMBL" id="GAA0266603.1"/>
    </source>
</evidence>
<keyword evidence="3" id="KW-1185">Reference proteome</keyword>
<dbReference type="Proteomes" id="UP001500967">
    <property type="component" value="Unassembled WGS sequence"/>
</dbReference>
<keyword evidence="1" id="KW-0472">Membrane</keyword>
<organism evidence="2 3">
    <name type="scientific">Cryptosporangium japonicum</name>
    <dbReference type="NCBI Taxonomy" id="80872"/>
    <lineage>
        <taxon>Bacteria</taxon>
        <taxon>Bacillati</taxon>
        <taxon>Actinomycetota</taxon>
        <taxon>Actinomycetes</taxon>
        <taxon>Cryptosporangiales</taxon>
        <taxon>Cryptosporangiaceae</taxon>
        <taxon>Cryptosporangium</taxon>
    </lineage>
</organism>
<feature type="transmembrane region" description="Helical" evidence="1">
    <location>
        <begin position="50"/>
        <end position="67"/>
    </location>
</feature>
<feature type="transmembrane region" description="Helical" evidence="1">
    <location>
        <begin position="230"/>
        <end position="248"/>
    </location>
</feature>
<feature type="transmembrane region" description="Helical" evidence="1">
    <location>
        <begin position="124"/>
        <end position="145"/>
    </location>
</feature>
<dbReference type="EMBL" id="BAAAGX010000025">
    <property type="protein sequence ID" value="GAA0266603.1"/>
    <property type="molecule type" value="Genomic_DNA"/>
</dbReference>
<feature type="transmembrane region" description="Helical" evidence="1">
    <location>
        <begin position="208"/>
        <end position="224"/>
    </location>
</feature>
<feature type="transmembrane region" description="Helical" evidence="1">
    <location>
        <begin position="87"/>
        <end position="112"/>
    </location>
</feature>
<name>A0ABN0UYV2_9ACTN</name>
<keyword evidence="1" id="KW-1133">Transmembrane helix</keyword>
<evidence type="ECO:0000313" key="3">
    <source>
        <dbReference type="Proteomes" id="UP001500967"/>
    </source>
</evidence>
<reference evidence="2 3" key="1">
    <citation type="journal article" date="2019" name="Int. J. Syst. Evol. Microbiol.">
        <title>The Global Catalogue of Microorganisms (GCM) 10K type strain sequencing project: providing services to taxonomists for standard genome sequencing and annotation.</title>
        <authorList>
            <consortium name="The Broad Institute Genomics Platform"/>
            <consortium name="The Broad Institute Genome Sequencing Center for Infectious Disease"/>
            <person name="Wu L."/>
            <person name="Ma J."/>
        </authorList>
    </citation>
    <scope>NUCLEOTIDE SEQUENCE [LARGE SCALE GENOMIC DNA]</scope>
    <source>
        <strain evidence="2 3">JCM 10425</strain>
    </source>
</reference>